<comment type="similarity">
    <text evidence="7">Belongs to the TonB-dependent receptor family.</text>
</comment>
<dbReference type="STRING" id="1297750.SAMN05444405_10515"/>
<evidence type="ECO:0000259" key="10">
    <source>
        <dbReference type="Pfam" id="PF07715"/>
    </source>
</evidence>
<dbReference type="InterPro" id="IPR013784">
    <property type="entry name" value="Carb-bd-like_fold"/>
</dbReference>
<feature type="region of interest" description="Disordered" evidence="8">
    <location>
        <begin position="274"/>
        <end position="300"/>
    </location>
</feature>
<dbReference type="RefSeq" id="WP_073400120.1">
    <property type="nucleotide sequence ID" value="NZ_FQTV01000005.1"/>
</dbReference>
<dbReference type="Pfam" id="PF13715">
    <property type="entry name" value="CarbopepD_reg_2"/>
    <property type="match status" value="1"/>
</dbReference>
<organism evidence="12 13">
    <name type="scientific">Bacteroides luti</name>
    <dbReference type="NCBI Taxonomy" id="1297750"/>
    <lineage>
        <taxon>Bacteria</taxon>
        <taxon>Pseudomonadati</taxon>
        <taxon>Bacteroidota</taxon>
        <taxon>Bacteroidia</taxon>
        <taxon>Bacteroidales</taxon>
        <taxon>Bacteroidaceae</taxon>
        <taxon>Bacteroides</taxon>
    </lineage>
</organism>
<dbReference type="SUPFAM" id="SSF49452">
    <property type="entry name" value="Starch-binding domain-like"/>
    <property type="match status" value="1"/>
</dbReference>
<accession>A0A1M4YLB7</accession>
<dbReference type="Pfam" id="PF07715">
    <property type="entry name" value="Plug"/>
    <property type="match status" value="1"/>
</dbReference>
<evidence type="ECO:0000256" key="3">
    <source>
        <dbReference type="ARBA" id="ARBA00022452"/>
    </source>
</evidence>
<keyword evidence="4 7" id="KW-0812">Transmembrane</keyword>
<reference evidence="12 13" key="1">
    <citation type="submission" date="2016-11" db="EMBL/GenBank/DDBJ databases">
        <authorList>
            <person name="Jaros S."/>
            <person name="Januszkiewicz K."/>
            <person name="Wedrychowicz H."/>
        </authorList>
    </citation>
    <scope>NUCLEOTIDE SEQUENCE [LARGE SCALE GENOMIC DNA]</scope>
    <source>
        <strain evidence="12 13">DSM 26991</strain>
    </source>
</reference>
<gene>
    <name evidence="12" type="ORF">SAMN05444405_10515</name>
</gene>
<dbReference type="Proteomes" id="UP000184509">
    <property type="component" value="Unassembled WGS sequence"/>
</dbReference>
<evidence type="ECO:0000256" key="1">
    <source>
        <dbReference type="ARBA" id="ARBA00004571"/>
    </source>
</evidence>
<dbReference type="GO" id="GO:0009279">
    <property type="term" value="C:cell outer membrane"/>
    <property type="evidence" value="ECO:0007669"/>
    <property type="project" value="UniProtKB-SubCell"/>
</dbReference>
<evidence type="ECO:0000313" key="12">
    <source>
        <dbReference type="EMBL" id="SHF06473.1"/>
    </source>
</evidence>
<name>A0A1M4YLB7_9BACE</name>
<dbReference type="PANTHER" id="PTHR40980">
    <property type="entry name" value="PLUG DOMAIN-CONTAINING PROTEIN"/>
    <property type="match status" value="1"/>
</dbReference>
<dbReference type="InterPro" id="IPR041700">
    <property type="entry name" value="OMP_b-brl_3"/>
</dbReference>
<dbReference type="GO" id="GO:0030246">
    <property type="term" value="F:carbohydrate binding"/>
    <property type="evidence" value="ECO:0007669"/>
    <property type="project" value="InterPro"/>
</dbReference>
<feature type="compositionally biased region" description="Low complexity" evidence="8">
    <location>
        <begin position="283"/>
        <end position="293"/>
    </location>
</feature>
<dbReference type="InterPro" id="IPR039426">
    <property type="entry name" value="TonB-dep_rcpt-like"/>
</dbReference>
<feature type="domain" description="Outer membrane protein beta-barrel" evidence="11">
    <location>
        <begin position="383"/>
        <end position="792"/>
    </location>
</feature>
<keyword evidence="3 7" id="KW-1134">Transmembrane beta strand</keyword>
<keyword evidence="13" id="KW-1185">Reference proteome</keyword>
<dbReference type="PANTHER" id="PTHR40980:SF4">
    <property type="entry name" value="TONB-DEPENDENT RECEPTOR-LIKE BETA-BARREL DOMAIN-CONTAINING PROTEIN"/>
    <property type="match status" value="1"/>
</dbReference>
<feature type="signal peptide" evidence="9">
    <location>
        <begin position="1"/>
        <end position="19"/>
    </location>
</feature>
<keyword evidence="12" id="KW-0675">Receptor</keyword>
<protein>
    <submittedName>
        <fullName evidence="12">Outer membrane receptor proteins, mostly Fe transport</fullName>
    </submittedName>
</protein>
<dbReference type="SUPFAM" id="SSF56935">
    <property type="entry name" value="Porins"/>
    <property type="match status" value="1"/>
</dbReference>
<evidence type="ECO:0000256" key="6">
    <source>
        <dbReference type="ARBA" id="ARBA00023237"/>
    </source>
</evidence>
<dbReference type="EMBL" id="FQTV01000005">
    <property type="protein sequence ID" value="SHF06473.1"/>
    <property type="molecule type" value="Genomic_DNA"/>
</dbReference>
<dbReference type="Pfam" id="PF14905">
    <property type="entry name" value="OMP_b-brl_3"/>
    <property type="match status" value="1"/>
</dbReference>
<evidence type="ECO:0000256" key="4">
    <source>
        <dbReference type="ARBA" id="ARBA00022692"/>
    </source>
</evidence>
<evidence type="ECO:0000256" key="9">
    <source>
        <dbReference type="SAM" id="SignalP"/>
    </source>
</evidence>
<proteinExistence type="inferred from homology"/>
<dbReference type="Gene3D" id="2.60.40.1120">
    <property type="entry name" value="Carboxypeptidase-like, regulatory domain"/>
    <property type="match status" value="1"/>
</dbReference>
<dbReference type="AlphaFoldDB" id="A0A1M4YLB7"/>
<evidence type="ECO:0000256" key="5">
    <source>
        <dbReference type="ARBA" id="ARBA00023136"/>
    </source>
</evidence>
<comment type="subcellular location">
    <subcellularLocation>
        <location evidence="1 7">Cell outer membrane</location>
        <topology evidence="1 7">Multi-pass membrane protein</topology>
    </subcellularLocation>
</comment>
<feature type="chain" id="PRO_5009908463" evidence="9">
    <location>
        <begin position="20"/>
        <end position="820"/>
    </location>
</feature>
<evidence type="ECO:0000256" key="7">
    <source>
        <dbReference type="PROSITE-ProRule" id="PRU01360"/>
    </source>
</evidence>
<dbReference type="Gene3D" id="2.170.130.10">
    <property type="entry name" value="TonB-dependent receptor, plug domain"/>
    <property type="match status" value="1"/>
</dbReference>
<evidence type="ECO:0000259" key="11">
    <source>
        <dbReference type="Pfam" id="PF14905"/>
    </source>
</evidence>
<keyword evidence="5 7" id="KW-0472">Membrane</keyword>
<keyword evidence="9" id="KW-0732">Signal</keyword>
<feature type="domain" description="TonB-dependent receptor plug" evidence="10">
    <location>
        <begin position="143"/>
        <end position="224"/>
    </location>
</feature>
<evidence type="ECO:0000256" key="8">
    <source>
        <dbReference type="SAM" id="MobiDB-lite"/>
    </source>
</evidence>
<dbReference type="InterPro" id="IPR037066">
    <property type="entry name" value="Plug_dom_sf"/>
</dbReference>
<sequence>MKRFLSGILLLVISICSYAASGELGVIKGKVIDSKTKEALQFVNVTVKTKANASLVKGGVTDQSGEFVLGGLKDGTYIVNVSYIGYKAYEKEFTISSKKSVNLNQISLAEDSHVLKEVEVVGQKAQMRFEIDKKVFDVDQNISSAGGSASDVLSNIPSIEVNNDGDVSLRGNSNVTVWINGKASGLSADNRAQILEQMPAENIEKIEVITNPSAKYSPEGTAGIINIVLKQDRKAGYFGSAQAGADSKGGYNGSYNINYSSSKFDIYGNVGYRHHERTGGGNTTRTNTQGTESTSDDTYLNTKTDQDGEHSGVFLRGGVTYHATKKDHFTVGGFGMFGSMNSSSNINYLSNVPNSYYKSFRSSDSDNSMNGGNLEVGYKRDFTKDSYLDFTASYNKWGMDNTSIYDQTSYYTDKTTSSYQRQLNNMNHHNWEFQLDYQNKINDNTKLEAGYKGTLGRENSPVETYSGLAESSAVFDNSLYNRFIYNQDVHALYATYSGRIKKFGYQIGMRGEYSKVNTKSEDYTFTSTPFQKDYFSLFPSAFISYSLPDNNEIQLNYTRRISRPWGGQLNSFMNITDSTNISFGNPKLNPEYSNALELNYIKNWENHTLSFSGYYRTTDDVIQSIRYLDGNVMKSTYENVAQTTSAGVELVGKDKLFKILDLTTTVNLFYYKLDGFSYLPAGKTTPVIGNADENFSWNARMIANIILPKSFSLQLTGGYNAKQVVAQGTQKANYMLDAGLRKSFMNKRFSLSINARDILDSRKQHTITYGTGFIQDSENWRGGRKIGFTLTYNFGNMRAKNNKQNKANDDSMSMPMGNEE</sequence>
<evidence type="ECO:0000313" key="13">
    <source>
        <dbReference type="Proteomes" id="UP000184509"/>
    </source>
</evidence>
<dbReference type="InterPro" id="IPR036942">
    <property type="entry name" value="Beta-barrel_TonB_sf"/>
</dbReference>
<feature type="region of interest" description="Disordered" evidence="8">
    <location>
        <begin position="800"/>
        <end position="820"/>
    </location>
</feature>
<keyword evidence="6 7" id="KW-0998">Cell outer membrane</keyword>
<dbReference type="InterPro" id="IPR012910">
    <property type="entry name" value="Plug_dom"/>
</dbReference>
<evidence type="ECO:0000256" key="2">
    <source>
        <dbReference type="ARBA" id="ARBA00022448"/>
    </source>
</evidence>
<dbReference type="Gene3D" id="2.40.170.20">
    <property type="entry name" value="TonB-dependent receptor, beta-barrel domain"/>
    <property type="match status" value="1"/>
</dbReference>
<keyword evidence="2 7" id="KW-0813">Transport</keyword>
<dbReference type="PROSITE" id="PS52016">
    <property type="entry name" value="TONB_DEPENDENT_REC_3"/>
    <property type="match status" value="1"/>
</dbReference>